<dbReference type="EMBL" id="FRAS01000053">
    <property type="protein sequence ID" value="SHM29720.1"/>
    <property type="molecule type" value="Genomic_DNA"/>
</dbReference>
<gene>
    <name evidence="2" type="ORF">SAMN02746009_04253</name>
</gene>
<dbReference type="InterPro" id="IPR001668">
    <property type="entry name" value="Mob_Pre"/>
</dbReference>
<evidence type="ECO:0000256" key="1">
    <source>
        <dbReference type="SAM" id="MobiDB-lite"/>
    </source>
</evidence>
<dbReference type="GO" id="GO:0003677">
    <property type="term" value="F:DNA binding"/>
    <property type="evidence" value="ECO:0007669"/>
    <property type="project" value="InterPro"/>
</dbReference>
<proteinExistence type="predicted"/>
<evidence type="ECO:0000313" key="3">
    <source>
        <dbReference type="Proteomes" id="UP000183947"/>
    </source>
</evidence>
<dbReference type="NCBIfam" id="NF041497">
    <property type="entry name" value="MobV"/>
    <property type="match status" value="1"/>
</dbReference>
<reference evidence="3" key="1">
    <citation type="submission" date="2016-11" db="EMBL/GenBank/DDBJ databases">
        <authorList>
            <person name="Varghese N."/>
            <person name="Submissions S."/>
        </authorList>
    </citation>
    <scope>NUCLEOTIDE SEQUENCE [LARGE SCALE GENOMIC DNA]</scope>
    <source>
        <strain evidence="3">DSM 18569</strain>
    </source>
</reference>
<organism evidence="2 3">
    <name type="scientific">Hymenobacter psychrotolerans DSM 18569</name>
    <dbReference type="NCBI Taxonomy" id="1121959"/>
    <lineage>
        <taxon>Bacteria</taxon>
        <taxon>Pseudomonadati</taxon>
        <taxon>Bacteroidota</taxon>
        <taxon>Cytophagia</taxon>
        <taxon>Cytophagales</taxon>
        <taxon>Hymenobacteraceae</taxon>
        <taxon>Hymenobacter</taxon>
    </lineage>
</organism>
<name>A0A1M7HMQ7_9BACT</name>
<sequence length="240" mass="26293">MPYAILRTAKLKTAGNLTSLNEHLQRLRPTPNADAELTPLNVQLVGSPDLAADVQARLDAVGCTVRSNAVLAVEHLMTFSPEFLDIRKEPGQSGKPAQLVGSPEDGAKLAGFRDRAMEWLSERYGKENVVNAVLHLDEQTPHIHATVVPIDQAGKLNCRAMLGDRQKMRAMQTSFAAQLAPLGLQRGVEGSQAQHQEVKRFYGLVKELNPQLEQEAQRQVAQQRIRQAGQQHSRGGGIGM</sequence>
<dbReference type="Gene3D" id="3.30.930.30">
    <property type="match status" value="1"/>
</dbReference>
<dbReference type="Proteomes" id="UP000183947">
    <property type="component" value="Unassembled WGS sequence"/>
</dbReference>
<feature type="compositionally biased region" description="Low complexity" evidence="1">
    <location>
        <begin position="220"/>
        <end position="231"/>
    </location>
</feature>
<dbReference type="Pfam" id="PF01076">
    <property type="entry name" value="Mob_Pre"/>
    <property type="match status" value="2"/>
</dbReference>
<feature type="region of interest" description="Disordered" evidence="1">
    <location>
        <begin position="220"/>
        <end position="240"/>
    </location>
</feature>
<protein>
    <submittedName>
        <fullName evidence="2">Plasmid recombination enzyme</fullName>
    </submittedName>
</protein>
<accession>A0A1M7HMQ7</accession>
<dbReference type="STRING" id="1121959.SAMN02746009_04253"/>
<evidence type="ECO:0000313" key="2">
    <source>
        <dbReference type="EMBL" id="SHM29720.1"/>
    </source>
</evidence>
<dbReference type="OrthoDB" id="8536512at2"/>
<dbReference type="AlphaFoldDB" id="A0A1M7HMQ7"/>
<dbReference type="GO" id="GO:0006310">
    <property type="term" value="P:DNA recombination"/>
    <property type="evidence" value="ECO:0007669"/>
    <property type="project" value="InterPro"/>
</dbReference>
<keyword evidence="3" id="KW-1185">Reference proteome</keyword>
<dbReference type="CDD" id="cd17242">
    <property type="entry name" value="MobM_relaxase"/>
    <property type="match status" value="1"/>
</dbReference>
<dbReference type="RefSeq" id="WP_073289216.1">
    <property type="nucleotide sequence ID" value="NZ_FRAS01000053.1"/>
</dbReference>